<comment type="similarity">
    <text evidence="1">Belongs to the aldo/keto reductase family.</text>
</comment>
<dbReference type="GO" id="GO:0016652">
    <property type="term" value="F:oxidoreductase activity, acting on NAD(P)H as acceptor"/>
    <property type="evidence" value="ECO:0007669"/>
    <property type="project" value="InterPro"/>
</dbReference>
<dbReference type="InterPro" id="IPR044494">
    <property type="entry name" value="AKR3C2/3"/>
</dbReference>
<feature type="domain" description="NADP-dependent oxidoreductase" evidence="5">
    <location>
        <begin position="312"/>
        <end position="567"/>
    </location>
</feature>
<feature type="compositionally biased region" description="Basic and acidic residues" evidence="4">
    <location>
        <begin position="185"/>
        <end position="198"/>
    </location>
</feature>
<evidence type="ECO:0000256" key="1">
    <source>
        <dbReference type="ARBA" id="ARBA00007905"/>
    </source>
</evidence>
<dbReference type="PROSITE" id="PS00798">
    <property type="entry name" value="ALDOKETO_REDUCTASE_1"/>
    <property type="match status" value="1"/>
</dbReference>
<dbReference type="GO" id="GO:0016616">
    <property type="term" value="F:oxidoreductase activity, acting on the CH-OH group of donors, NAD or NADP as acceptor"/>
    <property type="evidence" value="ECO:0007669"/>
    <property type="project" value="UniProtKB-ARBA"/>
</dbReference>
<protein>
    <submittedName>
        <fullName evidence="6">NADPH-dependent alpha-keto amide</fullName>
    </submittedName>
</protein>
<dbReference type="FunFam" id="3.20.20.100:FF:000002">
    <property type="entry name" value="2,5-diketo-D-gluconic acid reductase A"/>
    <property type="match status" value="1"/>
</dbReference>
<name>A0AB34FQW6_9HYPO</name>
<evidence type="ECO:0000256" key="4">
    <source>
        <dbReference type="SAM" id="MobiDB-lite"/>
    </source>
</evidence>
<dbReference type="Proteomes" id="UP001163105">
    <property type="component" value="Unassembled WGS sequence"/>
</dbReference>
<sequence>MVKTIMFWGLEVWNGGGALVPTRGRVGHINGALLATRRPLRYARPRAREGLALGRRGHGLAKGGESPEERQAGGAGGATSPLALALGPDDGLEALLKDVQAGGDGPYGDPDGAAEQDEQEEEDLLPGGHLAQVDRVEAGLGHGRHGEEEAVDIADAEGGVGGAPEDERGDEADDDEVEVVEGDEVERRREAAEAREQRRGARVLVEVRAIIVDRARTHARNGTRVLSLSFASPGPDEAGDGTRDGRGVRLPDVDVDVEVGPWSLAMPCSDLIMNSIGSSFQPDASGKAPKQGPFLPTLKLNDGNEMPLVGYGLGTKRGKWGDAAQAPLDQSIVDVTKEAIDIGYRHLDGAEAYANEEELGAAIKASKVPREQLFVTTKISATDKKSVEEAFALSLKKLGLEYVDLYLLHGPWFADTEAELQQRWADVEALKASGRVRSIGVSNFLQEHIETLLKTAKVPPAINQIEFHPYLQHGDLLPFLRKHNIAAAAYGPLTPLTNATDGPVNALWKQLADKYGVSESEIGLRWCIDQGLVVITTSSKKERLERYLKKIPLIKLTPKEVSDIAELGQQKHYRSFWQAKFDADDKR</sequence>
<dbReference type="PANTHER" id="PTHR43827:SF3">
    <property type="entry name" value="NADP-DEPENDENT OXIDOREDUCTASE DOMAIN-CONTAINING PROTEIN"/>
    <property type="match status" value="1"/>
</dbReference>
<keyword evidence="2" id="KW-0521">NADP</keyword>
<keyword evidence="3" id="KW-0560">Oxidoreductase</keyword>
<feature type="region of interest" description="Disordered" evidence="4">
    <location>
        <begin position="99"/>
        <end position="128"/>
    </location>
</feature>
<gene>
    <name evidence="6" type="ORF">O9K51_05494</name>
</gene>
<evidence type="ECO:0000256" key="3">
    <source>
        <dbReference type="ARBA" id="ARBA00023002"/>
    </source>
</evidence>
<feature type="compositionally biased region" description="Acidic residues" evidence="4">
    <location>
        <begin position="112"/>
        <end position="124"/>
    </location>
</feature>
<dbReference type="PANTHER" id="PTHR43827">
    <property type="entry name" value="2,5-DIKETO-D-GLUCONIC ACID REDUCTASE"/>
    <property type="match status" value="1"/>
</dbReference>
<dbReference type="InterPro" id="IPR020471">
    <property type="entry name" value="AKR"/>
</dbReference>
<dbReference type="AlphaFoldDB" id="A0AB34FQW6"/>
<comment type="caution">
    <text evidence="6">The sequence shown here is derived from an EMBL/GenBank/DDBJ whole genome shotgun (WGS) entry which is preliminary data.</text>
</comment>
<proteinExistence type="inferred from homology"/>
<dbReference type="EMBL" id="JAQHRD010000004">
    <property type="protein sequence ID" value="KAJ6441943.1"/>
    <property type="molecule type" value="Genomic_DNA"/>
</dbReference>
<dbReference type="InterPro" id="IPR036812">
    <property type="entry name" value="NAD(P)_OxRdtase_dom_sf"/>
</dbReference>
<organism evidence="6 7">
    <name type="scientific">Purpureocillium lavendulum</name>
    <dbReference type="NCBI Taxonomy" id="1247861"/>
    <lineage>
        <taxon>Eukaryota</taxon>
        <taxon>Fungi</taxon>
        <taxon>Dikarya</taxon>
        <taxon>Ascomycota</taxon>
        <taxon>Pezizomycotina</taxon>
        <taxon>Sordariomycetes</taxon>
        <taxon>Hypocreomycetidae</taxon>
        <taxon>Hypocreales</taxon>
        <taxon>Ophiocordycipitaceae</taxon>
        <taxon>Purpureocillium</taxon>
    </lineage>
</organism>
<feature type="region of interest" description="Disordered" evidence="4">
    <location>
        <begin position="53"/>
        <end position="86"/>
    </location>
</feature>
<feature type="region of interest" description="Disordered" evidence="4">
    <location>
        <begin position="141"/>
        <end position="198"/>
    </location>
</feature>
<evidence type="ECO:0000313" key="6">
    <source>
        <dbReference type="EMBL" id="KAJ6441943.1"/>
    </source>
</evidence>
<feature type="compositionally biased region" description="Basic and acidic residues" evidence="4">
    <location>
        <begin position="240"/>
        <end position="249"/>
    </location>
</feature>
<accession>A0AB34FQW6</accession>
<dbReference type="PROSITE" id="PS00062">
    <property type="entry name" value="ALDOKETO_REDUCTASE_2"/>
    <property type="match status" value="1"/>
</dbReference>
<dbReference type="Pfam" id="PF00248">
    <property type="entry name" value="Aldo_ket_red"/>
    <property type="match status" value="1"/>
</dbReference>
<dbReference type="PRINTS" id="PR00069">
    <property type="entry name" value="ALDKETRDTASE"/>
</dbReference>
<evidence type="ECO:0000313" key="7">
    <source>
        <dbReference type="Proteomes" id="UP001163105"/>
    </source>
</evidence>
<dbReference type="InterPro" id="IPR023210">
    <property type="entry name" value="NADP_OxRdtase_dom"/>
</dbReference>
<dbReference type="CDD" id="cd19120">
    <property type="entry name" value="AKR_AKR3C2-3"/>
    <property type="match status" value="1"/>
</dbReference>
<keyword evidence="7" id="KW-1185">Reference proteome</keyword>
<dbReference type="InterPro" id="IPR018170">
    <property type="entry name" value="Aldo/ket_reductase_CS"/>
</dbReference>
<evidence type="ECO:0000256" key="2">
    <source>
        <dbReference type="ARBA" id="ARBA00022857"/>
    </source>
</evidence>
<dbReference type="SUPFAM" id="SSF51430">
    <property type="entry name" value="NAD(P)-linked oxidoreductase"/>
    <property type="match status" value="1"/>
</dbReference>
<feature type="compositionally biased region" description="Acidic residues" evidence="4">
    <location>
        <begin position="167"/>
        <end position="184"/>
    </location>
</feature>
<feature type="region of interest" description="Disordered" evidence="4">
    <location>
        <begin position="228"/>
        <end position="249"/>
    </location>
</feature>
<reference evidence="6" key="1">
    <citation type="submission" date="2023-01" db="EMBL/GenBank/DDBJ databases">
        <title>The growth and conidiation of Purpureocillium lavendulum are regulated by nitrogen source and histone H3K14 acetylation.</title>
        <authorList>
            <person name="Tang P."/>
            <person name="Han J."/>
            <person name="Zhang C."/>
            <person name="Tang P."/>
            <person name="Qi F."/>
            <person name="Zhang K."/>
            <person name="Liang L."/>
        </authorList>
    </citation>
    <scope>NUCLEOTIDE SEQUENCE</scope>
    <source>
        <strain evidence="6">YMF1.00683</strain>
    </source>
</reference>
<evidence type="ECO:0000259" key="5">
    <source>
        <dbReference type="Pfam" id="PF00248"/>
    </source>
</evidence>
<dbReference type="Gene3D" id="3.20.20.100">
    <property type="entry name" value="NADP-dependent oxidoreductase domain"/>
    <property type="match status" value="1"/>
</dbReference>